<gene>
    <name evidence="3" type="ORF">SAMN05661086_03306</name>
</gene>
<protein>
    <submittedName>
        <fullName evidence="3">Cytochrome C biogenesis protein transmembrane region</fullName>
    </submittedName>
</protein>
<keyword evidence="1" id="KW-1133">Transmembrane helix</keyword>
<evidence type="ECO:0000259" key="2">
    <source>
        <dbReference type="Pfam" id="PF13386"/>
    </source>
</evidence>
<sequence>MGIAMMLQAGAVGLGCGTCCSPAISVFLSTYILSRGKGMKKSLFSFATFFLGKIAAVVLLCGIAAVVGQQFIDTNGNIGSFQFRFMLQLVTVGTGMLLVIKWFYDRGKTRSCKSCKGCGTPKRKAGKGELPVFTVGFLYGITPCAPLLMVLGYTAALSPVSAVCAGILFAFATIVTPVLLLVVISGVLSKKIAEEIPGYLEWLRLGCYVALTVFSFISLL</sequence>
<feature type="transmembrane region" description="Helical" evidence="1">
    <location>
        <begin position="199"/>
        <end position="219"/>
    </location>
</feature>
<dbReference type="AlphaFoldDB" id="A0A1I6LIY1"/>
<feature type="transmembrane region" description="Helical" evidence="1">
    <location>
        <begin position="132"/>
        <end position="154"/>
    </location>
</feature>
<proteinExistence type="predicted"/>
<dbReference type="Pfam" id="PF13386">
    <property type="entry name" value="DsbD_2"/>
    <property type="match status" value="1"/>
</dbReference>
<dbReference type="Proteomes" id="UP000199659">
    <property type="component" value="Unassembled WGS sequence"/>
</dbReference>
<dbReference type="RefSeq" id="WP_092563298.1">
    <property type="nucleotide sequence ID" value="NZ_FOYZ01000017.1"/>
</dbReference>
<keyword evidence="1 3" id="KW-0812">Transmembrane</keyword>
<dbReference type="EMBL" id="FOYZ01000017">
    <property type="protein sequence ID" value="SFS03328.1"/>
    <property type="molecule type" value="Genomic_DNA"/>
</dbReference>
<dbReference type="InterPro" id="IPR039447">
    <property type="entry name" value="UreH-like_TM_dom"/>
</dbReference>
<feature type="transmembrane region" description="Helical" evidence="1">
    <location>
        <begin position="43"/>
        <end position="65"/>
    </location>
</feature>
<evidence type="ECO:0000313" key="4">
    <source>
        <dbReference type="Proteomes" id="UP000199659"/>
    </source>
</evidence>
<organism evidence="3 4">
    <name type="scientific">Anaeromicropila populeti</name>
    <dbReference type="NCBI Taxonomy" id="37658"/>
    <lineage>
        <taxon>Bacteria</taxon>
        <taxon>Bacillati</taxon>
        <taxon>Bacillota</taxon>
        <taxon>Clostridia</taxon>
        <taxon>Lachnospirales</taxon>
        <taxon>Lachnospiraceae</taxon>
        <taxon>Anaeromicropila</taxon>
    </lineage>
</organism>
<name>A0A1I6LIY1_9FIRM</name>
<feature type="domain" description="Urease accessory protein UreH-like transmembrane" evidence="2">
    <location>
        <begin position="15"/>
        <end position="196"/>
    </location>
</feature>
<feature type="transmembrane region" description="Helical" evidence="1">
    <location>
        <begin position="160"/>
        <end position="187"/>
    </location>
</feature>
<dbReference type="OrthoDB" id="1820110at2"/>
<feature type="transmembrane region" description="Helical" evidence="1">
    <location>
        <begin position="85"/>
        <end position="104"/>
    </location>
</feature>
<accession>A0A1I6LIY1</accession>
<feature type="transmembrane region" description="Helical" evidence="1">
    <location>
        <begin position="6"/>
        <end position="31"/>
    </location>
</feature>
<dbReference type="STRING" id="37658.SAMN05661086_03306"/>
<keyword evidence="1" id="KW-0472">Membrane</keyword>
<reference evidence="3 4" key="1">
    <citation type="submission" date="2016-10" db="EMBL/GenBank/DDBJ databases">
        <authorList>
            <person name="de Groot N.N."/>
        </authorList>
    </citation>
    <scope>NUCLEOTIDE SEQUENCE [LARGE SCALE GENOMIC DNA]</scope>
    <source>
        <strain evidence="3 4">743A</strain>
    </source>
</reference>
<evidence type="ECO:0000313" key="3">
    <source>
        <dbReference type="EMBL" id="SFS03328.1"/>
    </source>
</evidence>
<keyword evidence="4" id="KW-1185">Reference proteome</keyword>
<evidence type="ECO:0000256" key="1">
    <source>
        <dbReference type="SAM" id="Phobius"/>
    </source>
</evidence>